<proteinExistence type="predicted"/>
<dbReference type="Proteomes" id="UP000358545">
    <property type="component" value="Unassembled WGS sequence"/>
</dbReference>
<protein>
    <submittedName>
        <fullName evidence="1">Uncharacterized protein</fullName>
    </submittedName>
</protein>
<reference evidence="1 2" key="1">
    <citation type="submission" date="2018-06" db="EMBL/GenBank/DDBJ databases">
        <authorList>
            <consortium name="PulseNet: The National Subtyping Network for Foodborne Disease Surveillance"/>
            <person name="Tarr C.L."/>
            <person name="Trees E."/>
            <person name="Katz L.S."/>
            <person name="Carleton-Romer H.A."/>
            <person name="Stroika S."/>
            <person name="Kucerova Z."/>
            <person name="Roache K.F."/>
            <person name="Sabol A.L."/>
            <person name="Besser J."/>
            <person name="Gerner-Smidt P."/>
        </authorList>
    </citation>
    <scope>NUCLEOTIDE SEQUENCE [LARGE SCALE GENOMIC DNA]</scope>
    <source>
        <strain evidence="1 2">PNUSAL002180</strain>
    </source>
</reference>
<accession>A0A3H2W1X6</accession>
<organism evidence="1 2">
    <name type="scientific">Listeria monocytogenes</name>
    <dbReference type="NCBI Taxonomy" id="1639"/>
    <lineage>
        <taxon>Bacteria</taxon>
        <taxon>Bacillati</taxon>
        <taxon>Bacillota</taxon>
        <taxon>Bacilli</taxon>
        <taxon>Bacillales</taxon>
        <taxon>Listeriaceae</taxon>
        <taxon>Listeria</taxon>
    </lineage>
</organism>
<comment type="caution">
    <text evidence="1">The sequence shown here is derived from an EMBL/GenBank/DDBJ whole genome shotgun (WGS) entry which is preliminary data.</text>
</comment>
<dbReference type="RefSeq" id="WP_049872582.1">
    <property type="nucleotide sequence ID" value="NC_021826.1"/>
</dbReference>
<gene>
    <name evidence="1" type="ORF">A8L61_10035</name>
</gene>
<dbReference type="AlphaFoldDB" id="A0A3H2W1X6"/>
<name>A0A3H2W1X6_LISMN</name>
<evidence type="ECO:0000313" key="2">
    <source>
        <dbReference type="Proteomes" id="UP000358545"/>
    </source>
</evidence>
<sequence>MKKIQEKGDFMLLAVNIVIGFGILLNLSIYAYQKGSEKADVNTDLDSDCVDTRVARNNDVNIKR</sequence>
<evidence type="ECO:0000313" key="1">
    <source>
        <dbReference type="EMBL" id="EAG0867613.1"/>
    </source>
</evidence>
<dbReference type="EMBL" id="AABAGT010000014">
    <property type="protein sequence ID" value="EAG0867613.1"/>
    <property type="molecule type" value="Genomic_DNA"/>
</dbReference>